<dbReference type="Gene3D" id="3.30.2310.20">
    <property type="entry name" value="RelE-like"/>
    <property type="match status" value="1"/>
</dbReference>
<protein>
    <submittedName>
        <fullName evidence="3">Toxin ParE1/3/4</fullName>
    </submittedName>
</protein>
<organism evidence="3 4">
    <name type="scientific">Peteryoungia aggregata LMG 23059</name>
    <dbReference type="NCBI Taxonomy" id="1368425"/>
    <lineage>
        <taxon>Bacteria</taxon>
        <taxon>Pseudomonadati</taxon>
        <taxon>Pseudomonadota</taxon>
        <taxon>Alphaproteobacteria</taxon>
        <taxon>Hyphomicrobiales</taxon>
        <taxon>Rhizobiaceae</taxon>
        <taxon>Peteryoungia</taxon>
    </lineage>
</organism>
<evidence type="ECO:0000256" key="1">
    <source>
        <dbReference type="ARBA" id="ARBA00006226"/>
    </source>
</evidence>
<comment type="caution">
    <text evidence="3">The sequence shown here is derived from an EMBL/GenBank/DDBJ whole genome shotgun (WGS) entry which is preliminary data.</text>
</comment>
<evidence type="ECO:0000313" key="4">
    <source>
        <dbReference type="Proteomes" id="UP001238496"/>
    </source>
</evidence>
<dbReference type="InterPro" id="IPR035093">
    <property type="entry name" value="RelE/ParE_toxin_dom_sf"/>
</dbReference>
<proteinExistence type="inferred from homology"/>
<dbReference type="InterPro" id="IPR051803">
    <property type="entry name" value="TA_system_RelE-like_toxin"/>
</dbReference>
<evidence type="ECO:0000256" key="2">
    <source>
        <dbReference type="ARBA" id="ARBA00022649"/>
    </source>
</evidence>
<dbReference type="PANTHER" id="PTHR33755">
    <property type="entry name" value="TOXIN PARE1-RELATED"/>
    <property type="match status" value="1"/>
</dbReference>
<dbReference type="Pfam" id="PF05016">
    <property type="entry name" value="ParE_toxin"/>
    <property type="match status" value="1"/>
</dbReference>
<dbReference type="InterPro" id="IPR007712">
    <property type="entry name" value="RelE/ParE_toxin"/>
</dbReference>
<accession>A0ABU0G8Y3</accession>
<keyword evidence="2" id="KW-1277">Toxin-antitoxin system</keyword>
<dbReference type="RefSeq" id="WP_307373774.1">
    <property type="nucleotide sequence ID" value="NZ_JAUSUW010000007.1"/>
</dbReference>
<gene>
    <name evidence="3" type="ORF">J2045_002841</name>
</gene>
<comment type="similarity">
    <text evidence="1">Belongs to the RelE toxin family.</text>
</comment>
<dbReference type="EMBL" id="JAUSUW010000007">
    <property type="protein sequence ID" value="MDQ0421801.1"/>
    <property type="molecule type" value="Genomic_DNA"/>
</dbReference>
<reference evidence="3 4" key="1">
    <citation type="submission" date="2023-07" db="EMBL/GenBank/DDBJ databases">
        <title>Genomic Encyclopedia of Type Strains, Phase IV (KMG-IV): sequencing the most valuable type-strain genomes for metagenomic binning, comparative biology and taxonomic classification.</title>
        <authorList>
            <person name="Goeker M."/>
        </authorList>
    </citation>
    <scope>NUCLEOTIDE SEQUENCE [LARGE SCALE GENOMIC DNA]</scope>
    <source>
        <strain evidence="3 4">DSM 1111</strain>
    </source>
</reference>
<dbReference type="PANTHER" id="PTHR33755:SF9">
    <property type="entry name" value="TOXIN PARE1"/>
    <property type="match status" value="1"/>
</dbReference>
<sequence>MNSSFGRRYRLSPQAVEDLIQIYNYLYERSPVAAERFTRDIEQKITDLAGSRNPGVSRDWLKPGLRAFPYRRRCIYFRIVADTFVVLRITHGRQDITPDTFPESDL</sequence>
<dbReference type="Proteomes" id="UP001238496">
    <property type="component" value="Unassembled WGS sequence"/>
</dbReference>
<evidence type="ECO:0000313" key="3">
    <source>
        <dbReference type="EMBL" id="MDQ0421801.1"/>
    </source>
</evidence>
<keyword evidence="4" id="KW-1185">Reference proteome</keyword>
<name>A0ABU0G8Y3_9HYPH</name>